<dbReference type="EMBL" id="JACIJM010000015">
    <property type="protein sequence ID" value="MBB5723855.1"/>
    <property type="molecule type" value="Genomic_DNA"/>
</dbReference>
<reference evidence="2 3" key="1">
    <citation type="submission" date="2020-08" db="EMBL/GenBank/DDBJ databases">
        <title>Genomic Encyclopedia of Type Strains, Phase IV (KMG-IV): sequencing the most valuable type-strain genomes for metagenomic binning, comparative biology and taxonomic classification.</title>
        <authorList>
            <person name="Goeker M."/>
        </authorList>
    </citation>
    <scope>NUCLEOTIDE SEQUENCE [LARGE SCALE GENOMIC DNA]</scope>
    <source>
        <strain evidence="2 3">DSM 101064</strain>
    </source>
</reference>
<dbReference type="SUPFAM" id="SSF53474">
    <property type="entry name" value="alpha/beta-Hydrolases"/>
    <property type="match status" value="1"/>
</dbReference>
<evidence type="ECO:0000313" key="2">
    <source>
        <dbReference type="EMBL" id="MBB5723855.1"/>
    </source>
</evidence>
<keyword evidence="3" id="KW-1185">Reference proteome</keyword>
<dbReference type="Gene3D" id="3.40.50.1820">
    <property type="entry name" value="alpha/beta hydrolase"/>
    <property type="match status" value="1"/>
</dbReference>
<dbReference type="InterPro" id="IPR000073">
    <property type="entry name" value="AB_hydrolase_1"/>
</dbReference>
<dbReference type="InterPro" id="IPR029058">
    <property type="entry name" value="AB_hydrolase_fold"/>
</dbReference>
<organism evidence="2 3">
    <name type="scientific">Yoonia ponticola</name>
    <dbReference type="NCBI Taxonomy" id="1524255"/>
    <lineage>
        <taxon>Bacteria</taxon>
        <taxon>Pseudomonadati</taxon>
        <taxon>Pseudomonadota</taxon>
        <taxon>Alphaproteobacteria</taxon>
        <taxon>Rhodobacterales</taxon>
        <taxon>Paracoccaceae</taxon>
        <taxon>Yoonia</taxon>
    </lineage>
</organism>
<dbReference type="PANTHER" id="PTHR43689:SF8">
    <property type="entry name" value="ALPHA_BETA-HYDROLASES SUPERFAMILY PROTEIN"/>
    <property type="match status" value="1"/>
</dbReference>
<name>A0A7W9BNX2_9RHOB</name>
<gene>
    <name evidence="2" type="ORF">FHS72_003500</name>
</gene>
<dbReference type="AlphaFoldDB" id="A0A7W9BNX2"/>
<dbReference type="RefSeq" id="WP_246414848.1">
    <property type="nucleotide sequence ID" value="NZ_JACIJM010000015.1"/>
</dbReference>
<comment type="caution">
    <text evidence="2">The sequence shown here is derived from an EMBL/GenBank/DDBJ whole genome shotgun (WGS) entry which is preliminary data.</text>
</comment>
<dbReference type="Proteomes" id="UP000535415">
    <property type="component" value="Unassembled WGS sequence"/>
</dbReference>
<dbReference type="PROSITE" id="PS51257">
    <property type="entry name" value="PROKAR_LIPOPROTEIN"/>
    <property type="match status" value="1"/>
</dbReference>
<sequence>MTLIRLALKGLSYTGLALGLGALLAGCVASSRTQATEAAFPPVGQFVEVTGGRVHYVQKGSGPHVVLLHGAGGNLRDFTFDLVDRLADDYTVTAFDRPGLGYTDRVPQVAKGPFATAGDAPADQARMLREAATQLGITDPIVAGHSFGGIVAMAWADIGLTEDAPVNASGIVSFAGVLMPWPDGLGAYYTLNGSVLGGAVTIPLIAAFVPISTVEGAIEGIFSPDPVPAGYTEHIGAPLAVRQTTFRANVRQVNTLRPYVVDMVTRYPQITVPIEIIHGTADKTVPLQVHPAEFIKIVDSARLTSMQGVGHMPHHADPQAAVDAINRAAARAGLR</sequence>
<proteinExistence type="predicted"/>
<evidence type="ECO:0000259" key="1">
    <source>
        <dbReference type="Pfam" id="PF12697"/>
    </source>
</evidence>
<protein>
    <submittedName>
        <fullName evidence="2">Pimeloyl-ACP methyl ester carboxylesterase</fullName>
    </submittedName>
</protein>
<dbReference type="PANTHER" id="PTHR43689">
    <property type="entry name" value="HYDROLASE"/>
    <property type="match status" value="1"/>
</dbReference>
<evidence type="ECO:0000313" key="3">
    <source>
        <dbReference type="Proteomes" id="UP000535415"/>
    </source>
</evidence>
<dbReference type="Pfam" id="PF12697">
    <property type="entry name" value="Abhydrolase_6"/>
    <property type="match status" value="1"/>
</dbReference>
<feature type="domain" description="AB hydrolase-1" evidence="1">
    <location>
        <begin position="65"/>
        <end position="323"/>
    </location>
</feature>
<accession>A0A7W9BNX2</accession>